<keyword evidence="1" id="KW-0131">Cell cycle</keyword>
<evidence type="ECO:0000313" key="1">
    <source>
        <dbReference type="EMBL" id="MBN2067370.1"/>
    </source>
</evidence>
<evidence type="ECO:0000313" key="2">
    <source>
        <dbReference type="Proteomes" id="UP000809243"/>
    </source>
</evidence>
<dbReference type="AlphaFoldDB" id="A0A939CA45"/>
<protein>
    <submittedName>
        <fullName evidence="1">Cell division protein SepF</fullName>
    </submittedName>
</protein>
<proteinExistence type="predicted"/>
<dbReference type="Pfam" id="PF04472">
    <property type="entry name" value="SepF"/>
    <property type="match status" value="1"/>
</dbReference>
<dbReference type="InterPro" id="IPR007561">
    <property type="entry name" value="Cell_div_SepF/SepF-rel"/>
</dbReference>
<name>A0A939CA45_9ARCH</name>
<organism evidence="1 2">
    <name type="scientific">Candidatus Iainarchaeum sp</name>
    <dbReference type="NCBI Taxonomy" id="3101447"/>
    <lineage>
        <taxon>Archaea</taxon>
        <taxon>Candidatus Iainarchaeota</taxon>
        <taxon>Candidatus Iainarchaeia</taxon>
        <taxon>Candidatus Iainarchaeales</taxon>
        <taxon>Candidatus Iainarchaeaceae</taxon>
        <taxon>Candidatus Iainarchaeum</taxon>
    </lineage>
</organism>
<reference evidence="1" key="1">
    <citation type="submission" date="2021-01" db="EMBL/GenBank/DDBJ databases">
        <title>Active Sulfur Cycling in an Early Earth Analoge.</title>
        <authorList>
            <person name="Hahn C.R."/>
            <person name="Youssef N.H."/>
            <person name="Elshahed M."/>
        </authorList>
    </citation>
    <scope>NUCLEOTIDE SEQUENCE</scope>
    <source>
        <strain evidence="1">Zod_Metabat.1151</strain>
    </source>
</reference>
<comment type="caution">
    <text evidence="1">The sequence shown here is derived from an EMBL/GenBank/DDBJ whole genome shotgun (WGS) entry which is preliminary data.</text>
</comment>
<gene>
    <name evidence="1" type="ORF">JW744_02790</name>
</gene>
<accession>A0A939CA45</accession>
<dbReference type="Proteomes" id="UP000809243">
    <property type="component" value="Unassembled WGS sequence"/>
</dbReference>
<keyword evidence="1" id="KW-0132">Cell division</keyword>
<dbReference type="EMBL" id="JAFGDB010000044">
    <property type="protein sequence ID" value="MBN2067370.1"/>
    <property type="molecule type" value="Genomic_DNA"/>
</dbReference>
<dbReference type="InterPro" id="IPR038594">
    <property type="entry name" value="SepF-like_sf"/>
</dbReference>
<dbReference type="Gene3D" id="3.30.110.150">
    <property type="entry name" value="SepF-like protein"/>
    <property type="match status" value="1"/>
</dbReference>
<dbReference type="GO" id="GO:0051301">
    <property type="term" value="P:cell division"/>
    <property type="evidence" value="ECO:0007669"/>
    <property type="project" value="UniProtKB-KW"/>
</dbReference>
<sequence length="119" mass="13205">MAFLEKVMKKPEGIDIEEFLNNLDTEDETLYEDADAFVKPFTLATDTDTATVLNEAKSGNIVLLNIGDLSKRNAIKLKEIVTKIKSGIDEIDGDIARISQDRVLVTPSKVKIIKKKEAP</sequence>